<dbReference type="Pfam" id="PF13432">
    <property type="entry name" value="TPR_16"/>
    <property type="match status" value="4"/>
</dbReference>
<organism evidence="3 4">
    <name type="scientific">Rariglobus hedericola</name>
    <dbReference type="NCBI Taxonomy" id="2597822"/>
    <lineage>
        <taxon>Bacteria</taxon>
        <taxon>Pseudomonadati</taxon>
        <taxon>Verrucomicrobiota</taxon>
        <taxon>Opitutia</taxon>
        <taxon>Opitutales</taxon>
        <taxon>Opitutaceae</taxon>
        <taxon>Rariglobus</taxon>
    </lineage>
</organism>
<dbReference type="Proteomes" id="UP000315648">
    <property type="component" value="Unassembled WGS sequence"/>
</dbReference>
<name>A0A556QJZ5_9BACT</name>
<dbReference type="InterPro" id="IPR019734">
    <property type="entry name" value="TPR_rpt"/>
</dbReference>
<keyword evidence="4" id="KW-1185">Reference proteome</keyword>
<evidence type="ECO:0000313" key="3">
    <source>
        <dbReference type="EMBL" id="TSJ76941.1"/>
    </source>
</evidence>
<keyword evidence="1" id="KW-0677">Repeat</keyword>
<dbReference type="Gene3D" id="1.25.40.10">
    <property type="entry name" value="Tetratricopeptide repeat domain"/>
    <property type="match status" value="6"/>
</dbReference>
<evidence type="ECO:0000256" key="2">
    <source>
        <dbReference type="ARBA" id="ARBA00022803"/>
    </source>
</evidence>
<proteinExistence type="predicted"/>
<dbReference type="SMART" id="SM00028">
    <property type="entry name" value="TPR"/>
    <property type="match status" value="6"/>
</dbReference>
<protein>
    <submittedName>
        <fullName evidence="3">Tetratricopeptide repeat protein</fullName>
    </submittedName>
</protein>
<dbReference type="PANTHER" id="PTHR44943">
    <property type="entry name" value="CELLULOSE SYNTHASE OPERON PROTEIN C"/>
    <property type="match status" value="1"/>
</dbReference>
<dbReference type="SUPFAM" id="SSF48452">
    <property type="entry name" value="TPR-like"/>
    <property type="match status" value="3"/>
</dbReference>
<evidence type="ECO:0000256" key="1">
    <source>
        <dbReference type="ARBA" id="ARBA00022737"/>
    </source>
</evidence>
<gene>
    <name evidence="3" type="ORF">FPL22_12560</name>
</gene>
<reference evidence="3 4" key="1">
    <citation type="submission" date="2019-07" db="EMBL/GenBank/DDBJ databases">
        <title>Description of 53C-WASEF.</title>
        <authorList>
            <person name="Pitt A."/>
            <person name="Hahn M.W."/>
        </authorList>
    </citation>
    <scope>NUCLEOTIDE SEQUENCE [LARGE SCALE GENOMIC DNA]</scope>
    <source>
        <strain evidence="3 4">53C-WASEF</strain>
    </source>
</reference>
<evidence type="ECO:0000313" key="4">
    <source>
        <dbReference type="Proteomes" id="UP000315648"/>
    </source>
</evidence>
<dbReference type="OrthoDB" id="9762205at2"/>
<comment type="caution">
    <text evidence="3">The sequence shown here is derived from an EMBL/GenBank/DDBJ whole genome shotgun (WGS) entry which is preliminary data.</text>
</comment>
<dbReference type="EMBL" id="VMBG01000002">
    <property type="protein sequence ID" value="TSJ76941.1"/>
    <property type="molecule type" value="Genomic_DNA"/>
</dbReference>
<keyword evidence="2" id="KW-0802">TPR repeat</keyword>
<dbReference type="InterPro" id="IPR051685">
    <property type="entry name" value="Ycf3/AcsC/BcsC/TPR_MFPF"/>
</dbReference>
<dbReference type="InterPro" id="IPR011990">
    <property type="entry name" value="TPR-like_helical_dom_sf"/>
</dbReference>
<dbReference type="AlphaFoldDB" id="A0A556QJZ5"/>
<sequence length="984" mass="108538">MNALTWHNETIPLSGFSPMRLPLRRISSSLGPARFACGLGVAVVTAAGVQAQIQVPLPQVLSEADTQIKARKPADAAPLLDMVLARAEKGEALPSGVSLSNVQLLAANTNFQLQNFARAEEIATAMLKTTTTGQAAADGRLVLGLSLALQKKFAEAVPVFQALEESPVYRDKALMYRSMAAQQANQPEVAIDALNRLLASAPRDADWADSALTLIALQLQQKNPDAARRGLELLRGSMSTVDNLAGLNVLSLQLGDTLLGSNDLAGALTAYRTVLPRSELLRMQKQRTARMESQLARQKSMFRGSVTDADSVRRIEARIKATKEALDEISKRADYDATLFYRLGHTFLLRGGAWESAIVLERLLKEYPQAEERELAYSDLVRAYADSGRVDRMRTALDDFMRAIPESKLLPQALYVAAQTAFDRGRADLQLEFLEVGVNKFPDAELTEFMVLMQANAHFAGGKFDEARADAEKYVAKYPQGRFAEDATYLRAMATLVLGRAGDAIKEINEYIAKYPEGRFVADGRYRIAAAQYAMQDYAAAEKQLDAWLADFPVDHAQRGEALSTQGDVYAGEGRIDDAIASYRAAMSASLSDDQLGYVLDELTKHYQSKRDYNTAAVMWEDFARERPDHPFVINAAYWIGRLRGREGKPDVAITQMGEIARRYLTDPNRDAVERLLTQMAALLARNPRPGPDGVRPPAPSNEEIAARVEKELVTDATKHQDTVKARVLFTEAEVASLRKNPALRDELLSRIGDEIAPEALPPGLLGRVGDLLRQQGKLDRARACYDQLVLRYPRSMYADFGYVGLGELAYLAGDYDNALIHFTNAIDRAGARFKLLEATLGRAKTLLAAGKLDESKELFEQIASNRAWRGEATAQSIYSLGEILLKRGASNDLAQAQAHFQRVFISYKKFTPWVARAYLRSGETFEKQGQPKEALATYREMIRNRDRFESYPELGKALERAKVLELQVPDSPAAAATTTGGAS</sequence>
<dbReference type="PANTHER" id="PTHR44943:SF11">
    <property type="entry name" value="CELLULOSE SYNTHASE OPERON PROTEIN C"/>
    <property type="match status" value="1"/>
</dbReference>
<accession>A0A556QJZ5</accession>